<evidence type="ECO:0000256" key="1">
    <source>
        <dbReference type="SAM" id="MobiDB-lite"/>
    </source>
</evidence>
<comment type="caution">
    <text evidence="2">The sequence shown here is derived from an EMBL/GenBank/DDBJ whole genome shotgun (WGS) entry which is preliminary data.</text>
</comment>
<dbReference type="AlphaFoldDB" id="A0A372MEK6"/>
<dbReference type="InterPro" id="IPR036390">
    <property type="entry name" value="WH_DNA-bd_sf"/>
</dbReference>
<reference evidence="2 3" key="2">
    <citation type="submission" date="2018-09" db="EMBL/GenBank/DDBJ databases">
        <title>Genome of Sphaerochaeta halotolerans strain 4-11.</title>
        <authorList>
            <person name="Nazina T.N."/>
            <person name="Sokolova D.S."/>
        </authorList>
    </citation>
    <scope>NUCLEOTIDE SEQUENCE [LARGE SCALE GENOMIC DNA]</scope>
    <source>
        <strain evidence="2 3">4-11</strain>
    </source>
</reference>
<keyword evidence="3" id="KW-1185">Reference proteome</keyword>
<sequence length="154" mass="17309">MKKEQRQIGHTMKGINTPGQPWTQEALPPFPPQGTGYLTLLSRHSLQRGTFLLIPFLSLRWGIKTLSQLLQGSMTTMVNLEDECNGTVVQSRLLGYFAHYKKICLLQSELQQQLSIHRSTIANMLKGMERDGLILRKGTEEAGGPERDSNDSMP</sequence>
<feature type="region of interest" description="Disordered" evidence="1">
    <location>
        <begin position="135"/>
        <end position="154"/>
    </location>
</feature>
<dbReference type="EMBL" id="QUWK01000011">
    <property type="protein sequence ID" value="RFU94217.1"/>
    <property type="molecule type" value="Genomic_DNA"/>
</dbReference>
<proteinExistence type="predicted"/>
<evidence type="ECO:0000313" key="3">
    <source>
        <dbReference type="Proteomes" id="UP000264002"/>
    </source>
</evidence>
<name>A0A372MEK6_9SPIR</name>
<dbReference type="Proteomes" id="UP000264002">
    <property type="component" value="Unassembled WGS sequence"/>
</dbReference>
<evidence type="ECO:0000313" key="2">
    <source>
        <dbReference type="EMBL" id="RFU94217.1"/>
    </source>
</evidence>
<dbReference type="Gene3D" id="1.10.10.10">
    <property type="entry name" value="Winged helix-like DNA-binding domain superfamily/Winged helix DNA-binding domain"/>
    <property type="match status" value="1"/>
</dbReference>
<feature type="region of interest" description="Disordered" evidence="1">
    <location>
        <begin position="1"/>
        <end position="28"/>
    </location>
</feature>
<accession>A0A372MEK6</accession>
<protein>
    <submittedName>
        <fullName evidence="2">Uncharacterized protein</fullName>
    </submittedName>
</protein>
<organism evidence="2 3">
    <name type="scientific">Sphaerochaeta halotolerans</name>
    <dbReference type="NCBI Taxonomy" id="2293840"/>
    <lineage>
        <taxon>Bacteria</taxon>
        <taxon>Pseudomonadati</taxon>
        <taxon>Spirochaetota</taxon>
        <taxon>Spirochaetia</taxon>
        <taxon>Spirochaetales</taxon>
        <taxon>Sphaerochaetaceae</taxon>
        <taxon>Sphaerochaeta</taxon>
    </lineage>
</organism>
<dbReference type="SUPFAM" id="SSF46785">
    <property type="entry name" value="Winged helix' DNA-binding domain"/>
    <property type="match status" value="1"/>
</dbReference>
<gene>
    <name evidence="2" type="ORF">DYP60_10540</name>
</gene>
<dbReference type="InterPro" id="IPR036388">
    <property type="entry name" value="WH-like_DNA-bd_sf"/>
</dbReference>
<reference evidence="3" key="1">
    <citation type="submission" date="2018-08" db="EMBL/GenBank/DDBJ databases">
        <authorList>
            <person name="Grouzdev D.S."/>
            <person name="Krutkina M.S."/>
        </authorList>
    </citation>
    <scope>NUCLEOTIDE SEQUENCE [LARGE SCALE GENOMIC DNA]</scope>
    <source>
        <strain evidence="3">4-11</strain>
    </source>
</reference>